<comment type="caution">
    <text evidence="4">The sequence shown here is derived from an EMBL/GenBank/DDBJ whole genome shotgun (WGS) entry which is preliminary data.</text>
</comment>
<dbReference type="CDD" id="cd17731">
    <property type="entry name" value="BRCT_TopBP1_rpt2_like"/>
    <property type="match status" value="2"/>
</dbReference>
<dbReference type="InterPro" id="IPR001357">
    <property type="entry name" value="BRCT_dom"/>
</dbReference>
<feature type="compositionally biased region" description="Polar residues" evidence="2">
    <location>
        <begin position="683"/>
        <end position="702"/>
    </location>
</feature>
<evidence type="ECO:0000256" key="1">
    <source>
        <dbReference type="ARBA" id="ARBA00022737"/>
    </source>
</evidence>
<reference evidence="4" key="2">
    <citation type="journal article" date="2023" name="Microbiol Resour">
        <title>Decontamination and Annotation of the Draft Genome Sequence of the Oomycete Lagenidium giganteum ARSEF 373.</title>
        <authorList>
            <person name="Morgan W.R."/>
            <person name="Tartar A."/>
        </authorList>
    </citation>
    <scope>NUCLEOTIDE SEQUENCE</scope>
    <source>
        <strain evidence="4">ARSEF 373</strain>
    </source>
</reference>
<feature type="domain" description="BRCT" evidence="3">
    <location>
        <begin position="110"/>
        <end position="199"/>
    </location>
</feature>
<evidence type="ECO:0000313" key="4">
    <source>
        <dbReference type="EMBL" id="DAZ94145.1"/>
    </source>
</evidence>
<dbReference type="SMART" id="SM00292">
    <property type="entry name" value="BRCT"/>
    <property type="match status" value="4"/>
</dbReference>
<dbReference type="GO" id="GO:0007095">
    <property type="term" value="P:mitotic G2 DNA damage checkpoint signaling"/>
    <property type="evidence" value="ECO:0007669"/>
    <property type="project" value="TreeGrafter"/>
</dbReference>
<evidence type="ECO:0000259" key="3">
    <source>
        <dbReference type="PROSITE" id="PS50172"/>
    </source>
</evidence>
<dbReference type="InterPro" id="IPR059215">
    <property type="entry name" value="BRCT2_TopBP1-like"/>
</dbReference>
<dbReference type="SUPFAM" id="SSF52113">
    <property type="entry name" value="BRCT domain"/>
    <property type="match status" value="4"/>
</dbReference>
<dbReference type="Pfam" id="PF00533">
    <property type="entry name" value="BRCT"/>
    <property type="match status" value="1"/>
</dbReference>
<organism evidence="4 5">
    <name type="scientific">Lagenidium giganteum</name>
    <dbReference type="NCBI Taxonomy" id="4803"/>
    <lineage>
        <taxon>Eukaryota</taxon>
        <taxon>Sar</taxon>
        <taxon>Stramenopiles</taxon>
        <taxon>Oomycota</taxon>
        <taxon>Peronosporomycetes</taxon>
        <taxon>Pythiales</taxon>
        <taxon>Pythiaceae</taxon>
    </lineage>
</organism>
<evidence type="ECO:0000313" key="5">
    <source>
        <dbReference type="Proteomes" id="UP001146120"/>
    </source>
</evidence>
<gene>
    <name evidence="4" type="ORF">N0F65_007345</name>
</gene>
<feature type="region of interest" description="Disordered" evidence="2">
    <location>
        <begin position="384"/>
        <end position="436"/>
    </location>
</feature>
<dbReference type="Gene3D" id="3.40.50.10190">
    <property type="entry name" value="BRCT domain"/>
    <property type="match status" value="4"/>
</dbReference>
<dbReference type="PROSITE" id="PS50172">
    <property type="entry name" value="BRCT"/>
    <property type="match status" value="4"/>
</dbReference>
<feature type="domain" description="BRCT" evidence="3">
    <location>
        <begin position="22"/>
        <end position="112"/>
    </location>
</feature>
<dbReference type="EMBL" id="DAKRPA010000266">
    <property type="protein sequence ID" value="DAZ94145.1"/>
    <property type="molecule type" value="Genomic_DNA"/>
</dbReference>
<dbReference type="PANTHER" id="PTHR13561:SF20">
    <property type="entry name" value="DNA TOPOISOMERASE 2-BINDING PROTEIN 1"/>
    <property type="match status" value="1"/>
</dbReference>
<feature type="domain" description="BRCT" evidence="3">
    <location>
        <begin position="605"/>
        <end position="674"/>
    </location>
</feature>
<dbReference type="Proteomes" id="UP001146120">
    <property type="component" value="Unassembled WGS sequence"/>
</dbReference>
<dbReference type="GO" id="GO:0006270">
    <property type="term" value="P:DNA replication initiation"/>
    <property type="evidence" value="ECO:0007669"/>
    <property type="project" value="TreeGrafter"/>
</dbReference>
<keyword evidence="1" id="KW-0677">Repeat</keyword>
<keyword evidence="5" id="KW-1185">Reference proteome</keyword>
<sequence>MAAVPALRGIGVQAGDAFNMSERERVFVGLRISTTGLPVHVKVVEQIRKIVVACGGDFHDDMTSETTHLIADAVGSAKQRAAVEWNIQVATSRWVFDSFRSQELLDCRMYSLRLLEGLVVCTTGLATESREQVERITMLNGGQYEPNMEIGRTQVLIAQRAGGAKHDAALAHGIPVVHLSWIHACVEKGVLLNEEDFALDKVLRPSRLYRQFQADLVALSNQMPKFVQRYHAQQLLRDIKQNEAEENEANDAMIDDTAVDADSASVDWTDLFDVCGLLLVGFPDDTHQQLQSVIRTAMGTIFAEMNVELVTHVVVSPSLQDLRQLDALQSVVLQANADQQVNFVSPRWIVDSVKCHRLEPEELYPVEIDEHHDVGGGADLVAAEEGDQQECSQDFTSGGGRAADDEVARPHPAPNSTVPERASDHSVPAPKRSTPTLSAKQPLIFADGGFLVLCLQPDAPSVRLLVKKLKAAAGAHAIALDHRDVLHIDYSEFFDVTHVVVCSGVALPNAVADQIKQQWTQSQDTRATAGSRPPHTNLPKRLKFVSDLWLRCCLTENFAFSRQAHELFALGSDASHRYRSMFPHALHLGCFEHVRGSVSVYVGVDRVVVMELLRMAGAHVSSKLNRTNTHLICLRPLGMKFEKAREWGIKIVNAQWILQSVVHNQLLDETHDSFVPVDDDEVPNSQSLLPSTDQDMDTTQWG</sequence>
<dbReference type="Pfam" id="PF12738">
    <property type="entry name" value="PTCB-BRCT"/>
    <property type="match status" value="2"/>
</dbReference>
<dbReference type="InterPro" id="IPR036420">
    <property type="entry name" value="BRCT_dom_sf"/>
</dbReference>
<reference evidence="4" key="1">
    <citation type="submission" date="2022-11" db="EMBL/GenBank/DDBJ databases">
        <authorList>
            <person name="Morgan W.R."/>
            <person name="Tartar A."/>
        </authorList>
    </citation>
    <scope>NUCLEOTIDE SEQUENCE</scope>
    <source>
        <strain evidence="4">ARSEF 373</strain>
    </source>
</reference>
<feature type="domain" description="BRCT" evidence="3">
    <location>
        <begin position="267"/>
        <end position="366"/>
    </location>
</feature>
<proteinExistence type="predicted"/>
<dbReference type="GO" id="GO:0033314">
    <property type="term" value="P:mitotic DNA replication checkpoint signaling"/>
    <property type="evidence" value="ECO:0007669"/>
    <property type="project" value="TreeGrafter"/>
</dbReference>
<dbReference type="AlphaFoldDB" id="A0AAV2YGE9"/>
<feature type="region of interest" description="Disordered" evidence="2">
    <location>
        <begin position="680"/>
        <end position="702"/>
    </location>
</feature>
<dbReference type="PANTHER" id="PTHR13561">
    <property type="entry name" value="DNA REPLICATION REGULATOR DPB11-RELATED"/>
    <property type="match status" value="1"/>
</dbReference>
<evidence type="ECO:0000256" key="2">
    <source>
        <dbReference type="SAM" id="MobiDB-lite"/>
    </source>
</evidence>
<accession>A0AAV2YGE9</accession>
<name>A0AAV2YGE9_9STRA</name>
<protein>
    <recommendedName>
        <fullName evidence="3">BRCT domain-containing protein</fullName>
    </recommendedName>
</protein>